<name>A0A8G0PLK1_9HYPO</name>
<dbReference type="AlphaFoldDB" id="A0A8G0PLK1"/>
<feature type="compositionally biased region" description="Polar residues" evidence="1">
    <location>
        <begin position="67"/>
        <end position="77"/>
    </location>
</feature>
<organism evidence="2 3">
    <name type="scientific">Trichoderma simmonsii</name>
    <dbReference type="NCBI Taxonomy" id="1491479"/>
    <lineage>
        <taxon>Eukaryota</taxon>
        <taxon>Fungi</taxon>
        <taxon>Dikarya</taxon>
        <taxon>Ascomycota</taxon>
        <taxon>Pezizomycotina</taxon>
        <taxon>Sordariomycetes</taxon>
        <taxon>Hypocreomycetidae</taxon>
        <taxon>Hypocreales</taxon>
        <taxon>Hypocreaceae</taxon>
        <taxon>Trichoderma</taxon>
    </lineage>
</organism>
<dbReference type="EMBL" id="CP075870">
    <property type="protein sequence ID" value="QYT05093.1"/>
    <property type="molecule type" value="Genomic_DNA"/>
</dbReference>
<dbReference type="Proteomes" id="UP000826661">
    <property type="component" value="Chromosome VII"/>
</dbReference>
<protein>
    <submittedName>
        <fullName evidence="2">Uncharacterized protein</fullName>
    </submittedName>
</protein>
<evidence type="ECO:0000256" key="1">
    <source>
        <dbReference type="SAM" id="MobiDB-lite"/>
    </source>
</evidence>
<evidence type="ECO:0000313" key="3">
    <source>
        <dbReference type="Proteomes" id="UP000826661"/>
    </source>
</evidence>
<reference evidence="2 3" key="1">
    <citation type="journal article" date="2021" name="BMC Genomics">
        <title>Telomere-to-telomere genome assembly of asparaginase-producing Trichoderma simmonsii.</title>
        <authorList>
            <person name="Chung D."/>
            <person name="Kwon Y.M."/>
            <person name="Yang Y."/>
        </authorList>
    </citation>
    <scope>NUCLEOTIDE SEQUENCE [LARGE SCALE GENOMIC DNA]</scope>
    <source>
        <strain evidence="2 3">GH-Sj1</strain>
    </source>
</reference>
<feature type="compositionally biased region" description="Basic and acidic residues" evidence="1">
    <location>
        <begin position="10"/>
        <end position="22"/>
    </location>
</feature>
<gene>
    <name evidence="2" type="ORF">H0G86_011989</name>
</gene>
<keyword evidence="3" id="KW-1185">Reference proteome</keyword>
<proteinExistence type="predicted"/>
<sequence length="136" mass="15303">MARNPVLPTREQEQPKLLESRTRAPATSAAIVTPEKGKRKANTTSREDETTSTKLQPPTKDKIILDTTPSPQHSCRVASTQIAPTKTQDLTSSKPGLKSSNCLWRHMRVAVLTADNEFIIWGVNHNKRTRKRHQVR</sequence>
<feature type="region of interest" description="Disordered" evidence="1">
    <location>
        <begin position="1"/>
        <end position="77"/>
    </location>
</feature>
<accession>A0A8G0PLK1</accession>
<evidence type="ECO:0000313" key="2">
    <source>
        <dbReference type="EMBL" id="QYT05093.1"/>
    </source>
</evidence>